<dbReference type="RefSeq" id="WP_155216183.1">
    <property type="nucleotide sequence ID" value="NZ_WNHB01000002.1"/>
</dbReference>
<dbReference type="EMBL" id="WNHB01000002">
    <property type="protein sequence ID" value="MTT30722.1"/>
    <property type="molecule type" value="Genomic_DNA"/>
</dbReference>
<keyword evidence="4" id="KW-1185">Reference proteome</keyword>
<dbReference type="PROSITE" id="PS51186">
    <property type="entry name" value="GNAT"/>
    <property type="match status" value="1"/>
</dbReference>
<keyword evidence="1 3" id="KW-0808">Transferase</keyword>
<dbReference type="Gene3D" id="3.40.630.30">
    <property type="match status" value="1"/>
</dbReference>
<dbReference type="InterPro" id="IPR016181">
    <property type="entry name" value="Acyl_CoA_acyltransferase"/>
</dbReference>
<feature type="domain" description="N-acetyltransferase" evidence="2">
    <location>
        <begin position="1"/>
        <end position="141"/>
    </location>
</feature>
<dbReference type="GO" id="GO:0008080">
    <property type="term" value="F:N-acetyltransferase activity"/>
    <property type="evidence" value="ECO:0007669"/>
    <property type="project" value="InterPro"/>
</dbReference>
<protein>
    <submittedName>
        <fullName evidence="3">GNAT family N-acetyltransferase</fullName>
    </submittedName>
</protein>
<gene>
    <name evidence="3" type="ORF">GMB86_01675</name>
</gene>
<organism evidence="3 4">
    <name type="scientific">Terrilactibacillus tamarindi</name>
    <dbReference type="NCBI Taxonomy" id="2599694"/>
    <lineage>
        <taxon>Bacteria</taxon>
        <taxon>Bacillati</taxon>
        <taxon>Bacillota</taxon>
        <taxon>Bacilli</taxon>
        <taxon>Bacillales</taxon>
        <taxon>Bacillaceae</taxon>
        <taxon>Terrilactibacillus</taxon>
    </lineage>
</organism>
<dbReference type="InterPro" id="IPR000182">
    <property type="entry name" value="GNAT_dom"/>
</dbReference>
<dbReference type="PANTHER" id="PTHR13947">
    <property type="entry name" value="GNAT FAMILY N-ACETYLTRANSFERASE"/>
    <property type="match status" value="1"/>
</dbReference>
<comment type="caution">
    <text evidence="3">The sequence shown here is derived from an EMBL/GenBank/DDBJ whole genome shotgun (WGS) entry which is preliminary data.</text>
</comment>
<dbReference type="CDD" id="cd04301">
    <property type="entry name" value="NAT_SF"/>
    <property type="match status" value="1"/>
</dbReference>
<accession>A0A6N8CLE1</accession>
<name>A0A6N8CLE1_9BACI</name>
<evidence type="ECO:0000256" key="1">
    <source>
        <dbReference type="ARBA" id="ARBA00022679"/>
    </source>
</evidence>
<reference evidence="3 4" key="1">
    <citation type="submission" date="2019-11" db="EMBL/GenBank/DDBJ databases">
        <title>Terrilactibacillus tamarindus sp. nov. BCM23-1 isolated from bark of Tamarindus indica.</title>
        <authorList>
            <person name="Kingkaew E."/>
            <person name="Tanasupawat S."/>
        </authorList>
    </citation>
    <scope>NUCLEOTIDE SEQUENCE [LARGE SCALE GENOMIC DNA]</scope>
    <source>
        <strain evidence="3 4">BCM23-1</strain>
    </source>
</reference>
<evidence type="ECO:0000313" key="3">
    <source>
        <dbReference type="EMBL" id="MTT30722.1"/>
    </source>
</evidence>
<proteinExistence type="predicted"/>
<evidence type="ECO:0000313" key="4">
    <source>
        <dbReference type="Proteomes" id="UP000440978"/>
    </source>
</evidence>
<dbReference type="Pfam" id="PF00583">
    <property type="entry name" value="Acetyltransf_1"/>
    <property type="match status" value="1"/>
</dbReference>
<dbReference type="AlphaFoldDB" id="A0A6N8CLE1"/>
<dbReference type="InterPro" id="IPR050769">
    <property type="entry name" value="NAT_camello-type"/>
</dbReference>
<dbReference type="SUPFAM" id="SSF55729">
    <property type="entry name" value="Acyl-CoA N-acyltransferases (Nat)"/>
    <property type="match status" value="1"/>
</dbReference>
<sequence length="141" mass="16455">MIRSAEMSDVKDLTNLCLQLGYAETETDIKERLSFIIEKRDQALFVYENQNGLVSGWVHIFGKHLLEGVFAEIGGLVVDCKHRRQGIGKMLMKKCESWAMEHGYSEIRVRSNGIREKAHQFYLDMGYKNIKWQKVFNRLIK</sequence>
<dbReference type="Proteomes" id="UP000440978">
    <property type="component" value="Unassembled WGS sequence"/>
</dbReference>
<evidence type="ECO:0000259" key="2">
    <source>
        <dbReference type="PROSITE" id="PS51186"/>
    </source>
</evidence>
<dbReference type="OrthoDB" id="9789603at2"/>
<dbReference type="PANTHER" id="PTHR13947:SF37">
    <property type="entry name" value="LD18367P"/>
    <property type="match status" value="1"/>
</dbReference>